<dbReference type="HOGENOM" id="CLU_088965_3_1_6"/>
<dbReference type="InterPro" id="IPR036937">
    <property type="entry name" value="Adhesion_dom_fimbrial_sf"/>
</dbReference>
<evidence type="ECO:0000259" key="1">
    <source>
        <dbReference type="Pfam" id="PF00419"/>
    </source>
</evidence>
<evidence type="ECO:0000313" key="3">
    <source>
        <dbReference type="Proteomes" id="UP000007097"/>
    </source>
</evidence>
<dbReference type="SUPFAM" id="SSF49401">
    <property type="entry name" value="Bacterial adhesins"/>
    <property type="match status" value="1"/>
</dbReference>
<dbReference type="KEGG" id="eum:ECUMN_0797"/>
<protein>
    <submittedName>
        <fullName evidence="2">Fimbrial-like adhesin protein</fullName>
    </submittedName>
</protein>
<proteinExistence type="predicted"/>
<dbReference type="EMBL" id="CU928163">
    <property type="protein sequence ID" value="CAR12009.1"/>
    <property type="molecule type" value="Genomic_DNA"/>
</dbReference>
<dbReference type="STRING" id="585056.ECUMN_0797"/>
<sequence>MLNKTKYIQLSVNIFLPRNTLSHYLKDSAMFKGQKTLAALAVSLLFTAPVYAADEGSGEIHFKGEVIEAPCEIHQDDIDKEVELGQVTTSHINQSHHSDAVAVDLRLVNCDLENSNNGSGGKISKVAVTFDSSAKTTGADPILNNTSTGEATGVGVRLMNKDQSNIVLGTATPDIDLAPTSSEQTLNFFAWMEQIDQATPVTPGAVTANATYVLDYK</sequence>
<gene>
    <name evidence="2" type="ordered locus">ECUMN_0797</name>
</gene>
<accession>B7N9V8</accession>
<organism evidence="2 3">
    <name type="scientific">Escherichia coli O17:K52:H18 (strain UMN026 / ExPEC)</name>
    <dbReference type="NCBI Taxonomy" id="585056"/>
    <lineage>
        <taxon>Bacteria</taxon>
        <taxon>Pseudomonadati</taxon>
        <taxon>Pseudomonadota</taxon>
        <taxon>Gammaproteobacteria</taxon>
        <taxon>Enterobacterales</taxon>
        <taxon>Enterobacteriaceae</taxon>
        <taxon>Escherichia</taxon>
    </lineage>
</organism>
<dbReference type="Pfam" id="PF00419">
    <property type="entry name" value="Fimbrial"/>
    <property type="match status" value="1"/>
</dbReference>
<dbReference type="InterPro" id="IPR050263">
    <property type="entry name" value="Bact_Fimbrial_Adh_Pro"/>
</dbReference>
<reference evidence="3" key="1">
    <citation type="journal article" date="2009" name="PLoS Genet.">
        <title>Organised genome dynamics in the Escherichia coli species results in highly diverse adaptive paths.</title>
        <authorList>
            <person name="Touchon M."/>
            <person name="Hoede C."/>
            <person name="Tenaillon O."/>
            <person name="Barbe V."/>
            <person name="Baeriswyl S."/>
            <person name="Bidet P."/>
            <person name="Bingen E."/>
            <person name="Bonacorsi S."/>
            <person name="Bouchier C."/>
            <person name="Bouvet O."/>
            <person name="Calteau A."/>
            <person name="Chiapello H."/>
            <person name="Clermont O."/>
            <person name="Cruveiller S."/>
            <person name="Danchin A."/>
            <person name="Diard M."/>
            <person name="Dossat C."/>
            <person name="Karoui M.E."/>
            <person name="Frapy E."/>
            <person name="Garry L."/>
            <person name="Ghigo J.M."/>
            <person name="Gilles A.M."/>
            <person name="Johnson J."/>
            <person name="Le Bouguenec C."/>
            <person name="Lescat M."/>
            <person name="Mangenot S."/>
            <person name="Martinez-Jehanne V."/>
            <person name="Matic I."/>
            <person name="Nassif X."/>
            <person name="Oztas S."/>
            <person name="Petit M.A."/>
            <person name="Pichon C."/>
            <person name="Rouy Z."/>
            <person name="Ruf C.S."/>
            <person name="Schneider D."/>
            <person name="Tourret J."/>
            <person name="Vacherie B."/>
            <person name="Vallenet D."/>
            <person name="Medigue C."/>
            <person name="Rocha E.P.C."/>
            <person name="Denamur E."/>
        </authorList>
    </citation>
    <scope>NUCLEOTIDE SEQUENCE [LARGE SCALE GENOMIC DNA]</scope>
    <source>
        <strain evidence="3">UMN026 / ExPEC</strain>
    </source>
</reference>
<dbReference type="PATRIC" id="fig|585056.7.peg.1001"/>
<dbReference type="AlphaFoldDB" id="B7N9V8"/>
<evidence type="ECO:0000313" key="2">
    <source>
        <dbReference type="EMBL" id="CAR12009.1"/>
    </source>
</evidence>
<dbReference type="InterPro" id="IPR000259">
    <property type="entry name" value="Adhesion_dom_fimbrial"/>
</dbReference>
<dbReference type="InterPro" id="IPR008966">
    <property type="entry name" value="Adhesion_dom_sf"/>
</dbReference>
<dbReference type="PANTHER" id="PTHR33420">
    <property type="entry name" value="FIMBRIAL SUBUNIT ELFA-RELATED"/>
    <property type="match status" value="1"/>
</dbReference>
<dbReference type="GO" id="GO:0009289">
    <property type="term" value="C:pilus"/>
    <property type="evidence" value="ECO:0007669"/>
    <property type="project" value="InterPro"/>
</dbReference>
<dbReference type="GO" id="GO:0043709">
    <property type="term" value="P:cell adhesion involved in single-species biofilm formation"/>
    <property type="evidence" value="ECO:0007669"/>
    <property type="project" value="TreeGrafter"/>
</dbReference>
<dbReference type="Proteomes" id="UP000007097">
    <property type="component" value="Chromosome"/>
</dbReference>
<name>B7N9V8_ECOLU</name>
<dbReference type="Gene3D" id="2.60.40.1090">
    <property type="entry name" value="Fimbrial-type adhesion domain"/>
    <property type="match status" value="1"/>
</dbReference>
<feature type="domain" description="Fimbrial-type adhesion" evidence="1">
    <location>
        <begin position="60"/>
        <end position="217"/>
    </location>
</feature>
<dbReference type="PANTHER" id="PTHR33420:SF11">
    <property type="entry name" value="FIMBRIAL-LIKE PROTEIN"/>
    <property type="match status" value="1"/>
</dbReference>